<reference evidence="4 5" key="1">
    <citation type="submission" date="2023-07" db="EMBL/GenBank/DDBJ databases">
        <title>Sorghum-associated microbial communities from plants grown in Nebraska, USA.</title>
        <authorList>
            <person name="Schachtman D."/>
        </authorList>
    </citation>
    <scope>NUCLEOTIDE SEQUENCE [LARGE SCALE GENOMIC DNA]</scope>
    <source>
        <strain evidence="4 5">BE105</strain>
    </source>
</reference>
<dbReference type="Gene3D" id="1.10.357.10">
    <property type="entry name" value="Tetracycline Repressor, domain 2"/>
    <property type="match status" value="1"/>
</dbReference>
<sequence length="249" mass="27065">MNSESIYGAPSMPPLPEPLARFLLPGEGERPSKRERTRRQLLHATVEVIASRGVAGTTIQEIARVAGMAPGTVYNHFSTREEIFEALALALFTTLNERVVQSYQHIEDGAQRMSIGMRRFLWLAEVSAPWALLMIQLAMAHPQAIELVKPYSLADLRRAKAQGRFDVVDEEAAIDMVFGTCIRAQVRIAQGEVADSPAFVNALLQMVLRGLGMAAADAAEVMARPLPAFTTQAAAGAVTARRKSPRAGS</sequence>
<dbReference type="EMBL" id="JAVDTS010000001">
    <property type="protein sequence ID" value="MDR6836073.1"/>
    <property type="molecule type" value="Genomic_DNA"/>
</dbReference>
<dbReference type="InterPro" id="IPR036271">
    <property type="entry name" value="Tet_transcr_reg_TetR-rel_C_sf"/>
</dbReference>
<proteinExistence type="predicted"/>
<accession>A0ABU1RBC0</accession>
<dbReference type="PROSITE" id="PS50977">
    <property type="entry name" value="HTH_TETR_2"/>
    <property type="match status" value="1"/>
</dbReference>
<feature type="DNA-binding region" description="H-T-H motif" evidence="2">
    <location>
        <begin position="58"/>
        <end position="77"/>
    </location>
</feature>
<evidence type="ECO:0000313" key="5">
    <source>
        <dbReference type="Proteomes" id="UP001249076"/>
    </source>
</evidence>
<keyword evidence="5" id="KW-1185">Reference proteome</keyword>
<comment type="caution">
    <text evidence="4">The sequence shown here is derived from an EMBL/GenBank/DDBJ whole genome shotgun (WGS) entry which is preliminary data.</text>
</comment>
<dbReference type="PANTHER" id="PTHR30055:SF146">
    <property type="entry name" value="HTH-TYPE TRANSCRIPTIONAL DUAL REGULATOR CECR"/>
    <property type="match status" value="1"/>
</dbReference>
<gene>
    <name evidence="4" type="ORF">J2W93_000894</name>
</gene>
<evidence type="ECO:0000313" key="4">
    <source>
        <dbReference type="EMBL" id="MDR6836073.1"/>
    </source>
</evidence>
<evidence type="ECO:0000256" key="1">
    <source>
        <dbReference type="ARBA" id="ARBA00023125"/>
    </source>
</evidence>
<dbReference type="Pfam" id="PF21306">
    <property type="entry name" value="TetR_C_40"/>
    <property type="match status" value="1"/>
</dbReference>
<name>A0ABU1RBC0_ACIDE</name>
<dbReference type="Proteomes" id="UP001249076">
    <property type="component" value="Unassembled WGS sequence"/>
</dbReference>
<dbReference type="InterPro" id="IPR049513">
    <property type="entry name" value="TetR_C_40"/>
</dbReference>
<dbReference type="InterPro" id="IPR001647">
    <property type="entry name" value="HTH_TetR"/>
</dbReference>
<evidence type="ECO:0000256" key="2">
    <source>
        <dbReference type="PROSITE-ProRule" id="PRU00335"/>
    </source>
</evidence>
<dbReference type="SUPFAM" id="SSF48498">
    <property type="entry name" value="Tetracyclin repressor-like, C-terminal domain"/>
    <property type="match status" value="1"/>
</dbReference>
<dbReference type="PANTHER" id="PTHR30055">
    <property type="entry name" value="HTH-TYPE TRANSCRIPTIONAL REGULATOR RUTR"/>
    <property type="match status" value="1"/>
</dbReference>
<dbReference type="PRINTS" id="PR00455">
    <property type="entry name" value="HTHTETR"/>
</dbReference>
<organism evidence="4 5">
    <name type="scientific">Acidovorax delafieldii</name>
    <name type="common">Pseudomonas delafieldii</name>
    <dbReference type="NCBI Taxonomy" id="47920"/>
    <lineage>
        <taxon>Bacteria</taxon>
        <taxon>Pseudomonadati</taxon>
        <taxon>Pseudomonadota</taxon>
        <taxon>Betaproteobacteria</taxon>
        <taxon>Burkholderiales</taxon>
        <taxon>Comamonadaceae</taxon>
        <taxon>Acidovorax</taxon>
    </lineage>
</organism>
<keyword evidence="1 2" id="KW-0238">DNA-binding</keyword>
<evidence type="ECO:0000259" key="3">
    <source>
        <dbReference type="PROSITE" id="PS50977"/>
    </source>
</evidence>
<dbReference type="Pfam" id="PF00440">
    <property type="entry name" value="TetR_N"/>
    <property type="match status" value="1"/>
</dbReference>
<dbReference type="SUPFAM" id="SSF46689">
    <property type="entry name" value="Homeodomain-like"/>
    <property type="match status" value="1"/>
</dbReference>
<protein>
    <submittedName>
        <fullName evidence="4">AcrR family transcriptional regulator</fullName>
    </submittedName>
</protein>
<dbReference type="InterPro" id="IPR050109">
    <property type="entry name" value="HTH-type_TetR-like_transc_reg"/>
</dbReference>
<feature type="domain" description="HTH tetR-type" evidence="3">
    <location>
        <begin position="35"/>
        <end position="95"/>
    </location>
</feature>
<dbReference type="InterPro" id="IPR009057">
    <property type="entry name" value="Homeodomain-like_sf"/>
</dbReference>